<comment type="caution">
    <text evidence="2">The sequence shown here is derived from an EMBL/GenBank/DDBJ whole genome shotgun (WGS) entry which is preliminary data.</text>
</comment>
<reference evidence="2" key="1">
    <citation type="journal article" date="2020" name="Stud. Mycol.">
        <title>101 Dothideomycetes genomes: a test case for predicting lifestyles and emergence of pathogens.</title>
        <authorList>
            <person name="Haridas S."/>
            <person name="Albert R."/>
            <person name="Binder M."/>
            <person name="Bloem J."/>
            <person name="Labutti K."/>
            <person name="Salamov A."/>
            <person name="Andreopoulos B."/>
            <person name="Baker S."/>
            <person name="Barry K."/>
            <person name="Bills G."/>
            <person name="Bluhm B."/>
            <person name="Cannon C."/>
            <person name="Castanera R."/>
            <person name="Culley D."/>
            <person name="Daum C."/>
            <person name="Ezra D."/>
            <person name="Gonzalez J."/>
            <person name="Henrissat B."/>
            <person name="Kuo A."/>
            <person name="Liang C."/>
            <person name="Lipzen A."/>
            <person name="Lutzoni F."/>
            <person name="Magnuson J."/>
            <person name="Mondo S."/>
            <person name="Nolan M."/>
            <person name="Ohm R."/>
            <person name="Pangilinan J."/>
            <person name="Park H.-J."/>
            <person name="Ramirez L."/>
            <person name="Alfaro M."/>
            <person name="Sun H."/>
            <person name="Tritt A."/>
            <person name="Yoshinaga Y."/>
            <person name="Zwiers L.-H."/>
            <person name="Turgeon B."/>
            <person name="Goodwin S."/>
            <person name="Spatafora J."/>
            <person name="Crous P."/>
            <person name="Grigoriev I."/>
        </authorList>
    </citation>
    <scope>NUCLEOTIDE SEQUENCE</scope>
    <source>
        <strain evidence="2">CBS 110217</strain>
    </source>
</reference>
<evidence type="ECO:0000256" key="1">
    <source>
        <dbReference type="SAM" id="MobiDB-lite"/>
    </source>
</evidence>
<feature type="compositionally biased region" description="Basic and acidic residues" evidence="1">
    <location>
        <begin position="105"/>
        <end position="135"/>
    </location>
</feature>
<protein>
    <submittedName>
        <fullName evidence="2">Uncharacterized protein</fullName>
    </submittedName>
</protein>
<name>A0A9P4LRP5_9PLEO</name>
<feature type="compositionally biased region" description="Polar residues" evidence="1">
    <location>
        <begin position="84"/>
        <end position="100"/>
    </location>
</feature>
<feature type="compositionally biased region" description="Low complexity" evidence="1">
    <location>
        <begin position="136"/>
        <end position="147"/>
    </location>
</feature>
<feature type="compositionally biased region" description="Basic and acidic residues" evidence="1">
    <location>
        <begin position="148"/>
        <end position="164"/>
    </location>
</feature>
<organism evidence="2 3">
    <name type="scientific">Setomelanomma holmii</name>
    <dbReference type="NCBI Taxonomy" id="210430"/>
    <lineage>
        <taxon>Eukaryota</taxon>
        <taxon>Fungi</taxon>
        <taxon>Dikarya</taxon>
        <taxon>Ascomycota</taxon>
        <taxon>Pezizomycotina</taxon>
        <taxon>Dothideomycetes</taxon>
        <taxon>Pleosporomycetidae</taxon>
        <taxon>Pleosporales</taxon>
        <taxon>Pleosporineae</taxon>
        <taxon>Phaeosphaeriaceae</taxon>
        <taxon>Setomelanomma</taxon>
    </lineage>
</organism>
<accession>A0A9P4LRP5</accession>
<dbReference type="Proteomes" id="UP000799777">
    <property type="component" value="Unassembled WGS sequence"/>
</dbReference>
<dbReference type="AlphaFoldDB" id="A0A9P4LRP5"/>
<dbReference type="EMBL" id="ML978160">
    <property type="protein sequence ID" value="KAF2034575.1"/>
    <property type="molecule type" value="Genomic_DNA"/>
</dbReference>
<evidence type="ECO:0000313" key="3">
    <source>
        <dbReference type="Proteomes" id="UP000799777"/>
    </source>
</evidence>
<proteinExistence type="predicted"/>
<feature type="region of interest" description="Disordered" evidence="1">
    <location>
        <begin position="49"/>
        <end position="164"/>
    </location>
</feature>
<keyword evidence="3" id="KW-1185">Reference proteome</keyword>
<sequence length="164" mass="18589">MRQMQAGSWTYSEYFHLNKTYHDTRLGRKSVSPADANAAYRAIDPILLELDSRNRVRPEAGGQQGKGQSQRPEKSMPDRRAHTRSQSIDSPGTVQGNNFNMFEDLGSRPGDEMRSKEKVMADEEQEKADFRKEQVKLASQKKQQAALAKKEDDAAKAAEKEMEK</sequence>
<feature type="compositionally biased region" description="Basic and acidic residues" evidence="1">
    <location>
        <begin position="71"/>
        <end position="80"/>
    </location>
</feature>
<evidence type="ECO:0000313" key="2">
    <source>
        <dbReference type="EMBL" id="KAF2034575.1"/>
    </source>
</evidence>
<gene>
    <name evidence="2" type="ORF">EK21DRAFT_85168</name>
</gene>